<dbReference type="Gene3D" id="3.40.50.720">
    <property type="entry name" value="NAD(P)-binding Rossmann-like Domain"/>
    <property type="match status" value="1"/>
</dbReference>
<comment type="caution">
    <text evidence="7">The sequence shown here is derived from an EMBL/GenBank/DDBJ whole genome shotgun (WGS) entry which is preliminary data.</text>
</comment>
<dbReference type="Pfam" id="PF01370">
    <property type="entry name" value="Epimerase"/>
    <property type="match status" value="1"/>
</dbReference>
<dbReference type="InterPro" id="IPR001509">
    <property type="entry name" value="Epimerase_deHydtase"/>
</dbReference>
<evidence type="ECO:0000256" key="5">
    <source>
        <dbReference type="HAMAP-Rule" id="MF_00956"/>
    </source>
</evidence>
<dbReference type="AlphaFoldDB" id="A0A4U0FF11"/>
<evidence type="ECO:0000259" key="6">
    <source>
        <dbReference type="Pfam" id="PF01370"/>
    </source>
</evidence>
<evidence type="ECO:0000313" key="7">
    <source>
        <dbReference type="EMBL" id="TJY42944.1"/>
    </source>
</evidence>
<evidence type="ECO:0000256" key="2">
    <source>
        <dbReference type="ARBA" id="ARBA00022857"/>
    </source>
</evidence>
<feature type="binding site" evidence="5">
    <location>
        <position position="141"/>
    </location>
    <ligand>
        <name>NADP(+)</name>
        <dbReference type="ChEBI" id="CHEBI:58349"/>
    </ligand>
</feature>
<accession>A0A4U0FF11</accession>
<dbReference type="InterPro" id="IPR036291">
    <property type="entry name" value="NAD(P)-bd_dom_sf"/>
</dbReference>
<evidence type="ECO:0000256" key="4">
    <source>
        <dbReference type="ARBA" id="ARBA00023235"/>
    </source>
</evidence>
<comment type="function">
    <text evidence="5">Catalyzes the two-step NADP-dependent conversion of GDP-4-dehydro-6-deoxy-D-mannose to GDP-fucose, involving an epimerase and a reductase reaction.</text>
</comment>
<organism evidence="7 8">
    <name type="scientific">Cohnella pontilimi</name>
    <dbReference type="NCBI Taxonomy" id="2564100"/>
    <lineage>
        <taxon>Bacteria</taxon>
        <taxon>Bacillati</taxon>
        <taxon>Bacillota</taxon>
        <taxon>Bacilli</taxon>
        <taxon>Bacillales</taxon>
        <taxon>Paenibacillaceae</taxon>
        <taxon>Cohnella</taxon>
    </lineage>
</organism>
<dbReference type="UniPathway" id="UPA00128">
    <property type="reaction ID" value="UER00191"/>
</dbReference>
<keyword evidence="3 5" id="KW-0560">Oxidoreductase</keyword>
<dbReference type="InterPro" id="IPR028614">
    <property type="entry name" value="GDP_fucose/colitose_synth"/>
</dbReference>
<dbReference type="Proteomes" id="UP000309673">
    <property type="component" value="Unassembled WGS sequence"/>
</dbReference>
<protein>
    <recommendedName>
        <fullName evidence="5">GDP-L-fucose synthase</fullName>
        <ecNumber evidence="5">1.1.1.271</ecNumber>
    </recommendedName>
    <alternativeName>
        <fullName evidence="5">GDP-4-keto-6-deoxy-D-mannose-3,5-epimerase-4-reductase</fullName>
    </alternativeName>
</protein>
<dbReference type="PANTHER" id="PTHR43238">
    <property type="entry name" value="GDP-L-FUCOSE SYNTHASE"/>
    <property type="match status" value="1"/>
</dbReference>
<feature type="binding site" evidence="5">
    <location>
        <position position="270"/>
    </location>
    <ligand>
        <name>substrate</name>
    </ligand>
</feature>
<sequence>MRKEANIFVAGHDGLAGSAIVRRLTREGYRSLLRRTSFELDLRNPRAVADFFQRNRIDYVFLSSGDEGGSFSDGLNPADQIRDNLLIQTNVIDAAYRFGVKKLLFLASECVYPKTAPEPVKEEALMTGPLEPADEARAIAKIAGIRMCQAYNRQYGARFIAAVPASLYGPNDEFEVGRSGVLQSFIRRFHEAKVRQDPWVTMHGTGLPRREYLHADDMADACLFLMNRYEESDIINIGAGQNGSVAELAFEVSQAVGYGGDIRFDTSKPDMATRKRLDASKLESLGWQPQIPLKDGLAGTYEWFSQHYAHATVSR</sequence>
<dbReference type="RefSeq" id="WP_136777363.1">
    <property type="nucleotide sequence ID" value="NZ_SUPK01000003.1"/>
</dbReference>
<comment type="caution">
    <text evidence="5">Lacks conserved residue(s) required for the propagation of feature annotation.</text>
</comment>
<gene>
    <name evidence="5" type="primary">fcl</name>
    <name evidence="7" type="ORF">E5161_07855</name>
</gene>
<comment type="similarity">
    <text evidence="1 5">Belongs to the NAD(P)-dependent epimerase/dehydratase family. Fucose synthase subfamily.</text>
</comment>
<feature type="site" description="Important for catalytic activity" evidence="5">
    <location>
        <position position="110"/>
    </location>
</feature>
<feature type="site" description="Important for catalytic activity" evidence="5">
    <location>
        <position position="108"/>
    </location>
</feature>
<name>A0A4U0FF11_9BACL</name>
<evidence type="ECO:0000256" key="3">
    <source>
        <dbReference type="ARBA" id="ARBA00023002"/>
    </source>
</evidence>
<dbReference type="PANTHER" id="PTHR43238:SF1">
    <property type="entry name" value="GDP-L-FUCOSE SYNTHASE"/>
    <property type="match status" value="1"/>
</dbReference>
<dbReference type="EC" id="1.1.1.271" evidence="5"/>
<dbReference type="HAMAP" id="MF_00956">
    <property type="entry name" value="GDP_fucose_synth"/>
    <property type="match status" value="1"/>
</dbReference>
<evidence type="ECO:0000256" key="1">
    <source>
        <dbReference type="ARBA" id="ARBA00005959"/>
    </source>
</evidence>
<dbReference type="GO" id="GO:0050577">
    <property type="term" value="F:GDP-L-fucose synthase activity"/>
    <property type="evidence" value="ECO:0007669"/>
    <property type="project" value="UniProtKB-UniRule"/>
</dbReference>
<dbReference type="Gene3D" id="3.90.25.10">
    <property type="entry name" value="UDP-galactose 4-epimerase, domain 1"/>
    <property type="match status" value="1"/>
</dbReference>
<comment type="pathway">
    <text evidence="5">Nucleotide-sugar biosynthesis; GDP-L-fucose biosynthesis via de novo pathway; GDP-L-fucose from GDP-alpha-D-mannose: step 2/2.</text>
</comment>
<dbReference type="SUPFAM" id="SSF51735">
    <property type="entry name" value="NAD(P)-binding Rossmann-fold domains"/>
    <property type="match status" value="1"/>
</dbReference>
<feature type="binding site" evidence="5">
    <location>
        <position position="210"/>
    </location>
    <ligand>
        <name>substrate</name>
    </ligand>
</feature>
<dbReference type="EMBL" id="SUPK01000003">
    <property type="protein sequence ID" value="TJY42944.1"/>
    <property type="molecule type" value="Genomic_DNA"/>
</dbReference>
<dbReference type="GO" id="GO:0042351">
    <property type="term" value="P:'de novo' GDP-L-fucose biosynthetic process"/>
    <property type="evidence" value="ECO:0007669"/>
    <property type="project" value="UniProtKB-UniRule"/>
</dbReference>
<reference evidence="7 8" key="1">
    <citation type="submission" date="2019-04" db="EMBL/GenBank/DDBJ databases">
        <title>Cohnella sp. nov., isolated from soil.</title>
        <authorList>
            <person name="Kim W."/>
        </authorList>
    </citation>
    <scope>NUCLEOTIDE SEQUENCE [LARGE SCALE GENOMIC DNA]</scope>
    <source>
        <strain evidence="7 8">CAU 1483</strain>
    </source>
</reference>
<evidence type="ECO:0000313" key="8">
    <source>
        <dbReference type="Proteomes" id="UP000309673"/>
    </source>
</evidence>
<keyword evidence="2 5" id="KW-0521">NADP</keyword>
<feature type="domain" description="NAD-dependent epimerase/dehydratase" evidence="6">
    <location>
        <begin position="7"/>
        <end position="238"/>
    </location>
</feature>
<feature type="binding site" evidence="5">
    <location>
        <position position="188"/>
    </location>
    <ligand>
        <name>substrate</name>
    </ligand>
</feature>
<comment type="catalytic activity">
    <reaction evidence="5">
        <text>GDP-beta-L-fucose + NADP(+) = GDP-4-dehydro-alpha-D-rhamnose + NADPH + H(+)</text>
        <dbReference type="Rhea" id="RHEA:18885"/>
        <dbReference type="ChEBI" id="CHEBI:15378"/>
        <dbReference type="ChEBI" id="CHEBI:57273"/>
        <dbReference type="ChEBI" id="CHEBI:57783"/>
        <dbReference type="ChEBI" id="CHEBI:57964"/>
        <dbReference type="ChEBI" id="CHEBI:58349"/>
        <dbReference type="EC" id="1.1.1.271"/>
    </reaction>
</comment>
<proteinExistence type="inferred from homology"/>
<dbReference type="GO" id="GO:0016853">
    <property type="term" value="F:isomerase activity"/>
    <property type="evidence" value="ECO:0007669"/>
    <property type="project" value="UniProtKB-KW"/>
</dbReference>
<keyword evidence="5" id="KW-0511">Multifunctional enzyme</keyword>
<feature type="binding site" evidence="5">
    <location>
        <begin position="11"/>
        <end position="17"/>
    </location>
    <ligand>
        <name>NADP(+)</name>
        <dbReference type="ChEBI" id="CHEBI:58349"/>
    </ligand>
</feature>
<dbReference type="GO" id="GO:0070401">
    <property type="term" value="F:NADP+ binding"/>
    <property type="evidence" value="ECO:0007669"/>
    <property type="project" value="UniProtKB-UniRule"/>
</dbReference>
<dbReference type="CDD" id="cd05239">
    <property type="entry name" value="GDP_FS_SDR_e"/>
    <property type="match status" value="1"/>
</dbReference>
<keyword evidence="4 5" id="KW-0413">Isomerase</keyword>
<keyword evidence="8" id="KW-1185">Reference proteome</keyword>
<dbReference type="OrthoDB" id="9811425at2"/>